<gene>
    <name evidence="5" type="ORF">ACI2I3_10130</name>
</gene>
<evidence type="ECO:0000313" key="5">
    <source>
        <dbReference type="EMBL" id="MFK4001692.1"/>
    </source>
</evidence>
<dbReference type="GO" id="GO:0008745">
    <property type="term" value="F:N-acetylmuramoyl-L-alanine amidase activity"/>
    <property type="evidence" value="ECO:0007669"/>
    <property type="project" value="UniProtKB-EC"/>
</dbReference>
<sequence>MTKVTITAGHSNTDPGAVNSNVTEAEITTDMRNIVAYCLKDLGVEAVTDGNGSDNDTLRNAIKLIKQGDVAIEFHCNAFHDPRAAGVEALAQPKDKVLCRKLCEAVSDVMGIPTRGDDGGFKSEGSGQHSRLGYVRNGGIILELFFISNPTELATYQAKKWPLAREIADVIAEHIGVGCKA</sequence>
<comment type="caution">
    <text evidence="5">The sequence shown here is derived from an EMBL/GenBank/DDBJ whole genome shotgun (WGS) entry which is preliminary data.</text>
</comment>
<dbReference type="Pfam" id="PF01520">
    <property type="entry name" value="Amidase_3"/>
    <property type="match status" value="1"/>
</dbReference>
<dbReference type="CDD" id="cd02696">
    <property type="entry name" value="MurNAc-LAA"/>
    <property type="match status" value="1"/>
</dbReference>
<comment type="catalytic activity">
    <reaction evidence="1">
        <text>Hydrolyzes the link between N-acetylmuramoyl residues and L-amino acid residues in certain cell-wall glycopeptides.</text>
        <dbReference type="EC" id="3.5.1.28"/>
    </reaction>
</comment>
<name>A0ABW8L9W0_9GAMM</name>
<protein>
    <recommendedName>
        <fullName evidence="2">N-acetylmuramoyl-L-alanine amidase</fullName>
        <ecNumber evidence="2">3.5.1.28</ecNumber>
    </recommendedName>
</protein>
<reference evidence="5 6" key="1">
    <citation type="submission" date="2024-11" db="EMBL/GenBank/DDBJ databases">
        <title>The Natural Products Discovery Center: Release of the First 8490 Sequenced Strains for Exploring Actinobacteria Biosynthetic Diversity.</title>
        <authorList>
            <person name="Kalkreuter E."/>
            <person name="Kautsar S.A."/>
            <person name="Yang D."/>
            <person name="Bader C.D."/>
            <person name="Teijaro C.N."/>
            <person name="Fluegel L."/>
            <person name="Davis C.M."/>
            <person name="Simpson J.R."/>
            <person name="Lauterbach L."/>
            <person name="Steele A.D."/>
            <person name="Gui C."/>
            <person name="Meng S."/>
            <person name="Li G."/>
            <person name="Viehrig K."/>
            <person name="Ye F."/>
            <person name="Su P."/>
            <person name="Kiefer A.F."/>
            <person name="Nichols A."/>
            <person name="Cepeda A.J."/>
            <person name="Yan W."/>
            <person name="Fan B."/>
            <person name="Jiang Y."/>
            <person name="Adhikari A."/>
            <person name="Zheng C.-J."/>
            <person name="Schuster L."/>
            <person name="Cowan T.M."/>
            <person name="Smanski M.J."/>
            <person name="Chevrette M.G."/>
            <person name="De Carvalho L.P.S."/>
            <person name="Shen B."/>
        </authorList>
    </citation>
    <scope>NUCLEOTIDE SEQUENCE [LARGE SCALE GENOMIC DNA]</scope>
    <source>
        <strain evidence="5 6">NPDC077433</strain>
    </source>
</reference>
<evidence type="ECO:0000256" key="2">
    <source>
        <dbReference type="ARBA" id="ARBA00011901"/>
    </source>
</evidence>
<dbReference type="EMBL" id="JBJDPD010000020">
    <property type="protein sequence ID" value="MFK4001692.1"/>
    <property type="molecule type" value="Genomic_DNA"/>
</dbReference>
<proteinExistence type="predicted"/>
<evidence type="ECO:0000256" key="1">
    <source>
        <dbReference type="ARBA" id="ARBA00001561"/>
    </source>
</evidence>
<dbReference type="SUPFAM" id="SSF53187">
    <property type="entry name" value="Zn-dependent exopeptidases"/>
    <property type="match status" value="1"/>
</dbReference>
<feature type="domain" description="MurNAc-LAA" evidence="4">
    <location>
        <begin position="4"/>
        <end position="172"/>
    </location>
</feature>
<dbReference type="Gene3D" id="3.40.630.40">
    <property type="entry name" value="Zn-dependent exopeptidases"/>
    <property type="match status" value="1"/>
</dbReference>
<accession>A0ABW8L9W0</accession>
<organism evidence="5 6">
    <name type="scientific">Psychrobacter namhaensis</name>
    <dbReference type="NCBI Taxonomy" id="292734"/>
    <lineage>
        <taxon>Bacteria</taxon>
        <taxon>Pseudomonadati</taxon>
        <taxon>Pseudomonadota</taxon>
        <taxon>Gammaproteobacteria</taxon>
        <taxon>Moraxellales</taxon>
        <taxon>Moraxellaceae</taxon>
        <taxon>Psychrobacter</taxon>
    </lineage>
</organism>
<dbReference type="PANTHER" id="PTHR30404:SF0">
    <property type="entry name" value="N-ACETYLMURAMOYL-L-ALANINE AMIDASE AMIC"/>
    <property type="match status" value="1"/>
</dbReference>
<dbReference type="EC" id="3.5.1.28" evidence="2"/>
<dbReference type="RefSeq" id="WP_404672274.1">
    <property type="nucleotide sequence ID" value="NZ_JBJDPD010000020.1"/>
</dbReference>
<keyword evidence="3 5" id="KW-0378">Hydrolase</keyword>
<keyword evidence="6" id="KW-1185">Reference proteome</keyword>
<dbReference type="Proteomes" id="UP001620234">
    <property type="component" value="Unassembled WGS sequence"/>
</dbReference>
<dbReference type="InterPro" id="IPR050695">
    <property type="entry name" value="N-acetylmuramoyl_amidase_3"/>
</dbReference>
<evidence type="ECO:0000313" key="6">
    <source>
        <dbReference type="Proteomes" id="UP001620234"/>
    </source>
</evidence>
<evidence type="ECO:0000259" key="4">
    <source>
        <dbReference type="Pfam" id="PF01520"/>
    </source>
</evidence>
<dbReference type="InterPro" id="IPR002508">
    <property type="entry name" value="MurNAc-LAA_cat"/>
</dbReference>
<dbReference type="PANTHER" id="PTHR30404">
    <property type="entry name" value="N-ACETYLMURAMOYL-L-ALANINE AMIDASE"/>
    <property type="match status" value="1"/>
</dbReference>
<evidence type="ECO:0000256" key="3">
    <source>
        <dbReference type="ARBA" id="ARBA00022801"/>
    </source>
</evidence>